<keyword evidence="1" id="KW-1185">Reference proteome</keyword>
<accession>A0A914HFS3</accession>
<sequence>MANSMKNNAMLREARSSPFIGSNTQADAAAGLLQTRLHRRRPDSSESNNRLQNAASAEHFEQMKELVQFSAGSSSSTSLTAGIHFGMEQSVENYVRIKAESVDNLPDVSGCPPLVHGAHPSEADIRASITSVAATAGSMSPTLMETTNLRSAAKQHCSETNLHVREGVVGLRDNGFKILEKCCSVELSPARVMIPPSRLARTKEMPNIADIDDNEYISEGN</sequence>
<evidence type="ECO:0000313" key="2">
    <source>
        <dbReference type="WBParaSite" id="Gr19_v10_g16217.t1"/>
    </source>
</evidence>
<protein>
    <submittedName>
        <fullName evidence="2">Uncharacterized protein</fullName>
    </submittedName>
</protein>
<proteinExistence type="predicted"/>
<dbReference type="WBParaSite" id="Gr19_v10_g16217.t1">
    <property type="protein sequence ID" value="Gr19_v10_g16217.t1"/>
    <property type="gene ID" value="Gr19_v10_g16217"/>
</dbReference>
<organism evidence="1 2">
    <name type="scientific">Globodera rostochiensis</name>
    <name type="common">Golden nematode worm</name>
    <name type="synonym">Heterodera rostochiensis</name>
    <dbReference type="NCBI Taxonomy" id="31243"/>
    <lineage>
        <taxon>Eukaryota</taxon>
        <taxon>Metazoa</taxon>
        <taxon>Ecdysozoa</taxon>
        <taxon>Nematoda</taxon>
        <taxon>Chromadorea</taxon>
        <taxon>Rhabditida</taxon>
        <taxon>Tylenchina</taxon>
        <taxon>Tylenchomorpha</taxon>
        <taxon>Tylenchoidea</taxon>
        <taxon>Heteroderidae</taxon>
        <taxon>Heteroderinae</taxon>
        <taxon>Globodera</taxon>
    </lineage>
</organism>
<dbReference type="Proteomes" id="UP000887572">
    <property type="component" value="Unplaced"/>
</dbReference>
<evidence type="ECO:0000313" key="1">
    <source>
        <dbReference type="Proteomes" id="UP000887572"/>
    </source>
</evidence>
<name>A0A914HFS3_GLORO</name>
<dbReference type="AlphaFoldDB" id="A0A914HFS3"/>
<reference evidence="2" key="1">
    <citation type="submission" date="2022-11" db="UniProtKB">
        <authorList>
            <consortium name="WormBaseParasite"/>
        </authorList>
    </citation>
    <scope>IDENTIFICATION</scope>
</reference>